<evidence type="ECO:0008006" key="4">
    <source>
        <dbReference type="Google" id="ProtNLM"/>
    </source>
</evidence>
<evidence type="ECO:0000313" key="2">
    <source>
        <dbReference type="EMBL" id="QSI76048.1"/>
    </source>
</evidence>
<dbReference type="SUPFAM" id="SSF53850">
    <property type="entry name" value="Periplasmic binding protein-like II"/>
    <property type="match status" value="1"/>
</dbReference>
<sequence>MRAALGTLLSAMWLSAMLQPAALAAAGEDRVAVIISASVAINQLSAADLRELFLGRKQVQAGEVALQPVDNADKQARDLFYSGVAGMSGTRVRAYWARVVFSAQGRPPPELSPADVSRRVLEQPGTLGYVNLANVPAGARVLFTFP</sequence>
<feature type="chain" id="PRO_5046091286" description="Phosphate ABC transporter substrate-binding protein" evidence="1">
    <location>
        <begin position="25"/>
        <end position="146"/>
    </location>
</feature>
<dbReference type="EMBL" id="CP071060">
    <property type="protein sequence ID" value="QSI76048.1"/>
    <property type="molecule type" value="Genomic_DNA"/>
</dbReference>
<keyword evidence="1" id="KW-0732">Signal</keyword>
<evidence type="ECO:0000313" key="3">
    <source>
        <dbReference type="Proteomes" id="UP000663570"/>
    </source>
</evidence>
<keyword evidence="3" id="KW-1185">Reference proteome</keyword>
<gene>
    <name evidence="2" type="ORF">JY500_16440</name>
</gene>
<name>A0ABX7M5M8_9RHOO</name>
<proteinExistence type="predicted"/>
<accession>A0ABX7M5M8</accession>
<evidence type="ECO:0000256" key="1">
    <source>
        <dbReference type="SAM" id="SignalP"/>
    </source>
</evidence>
<protein>
    <recommendedName>
        <fullName evidence="4">Phosphate ABC transporter substrate-binding protein</fullName>
    </recommendedName>
</protein>
<dbReference type="RefSeq" id="WP_172196972.1">
    <property type="nucleotide sequence ID" value="NZ_CP071060.1"/>
</dbReference>
<dbReference type="Proteomes" id="UP000663570">
    <property type="component" value="Chromosome"/>
</dbReference>
<organism evidence="2 3">
    <name type="scientific">Niveibacterium microcysteis</name>
    <dbReference type="NCBI Taxonomy" id="2811415"/>
    <lineage>
        <taxon>Bacteria</taxon>
        <taxon>Pseudomonadati</taxon>
        <taxon>Pseudomonadota</taxon>
        <taxon>Betaproteobacteria</taxon>
        <taxon>Rhodocyclales</taxon>
        <taxon>Rhodocyclaceae</taxon>
        <taxon>Niveibacterium</taxon>
    </lineage>
</organism>
<feature type="signal peptide" evidence="1">
    <location>
        <begin position="1"/>
        <end position="24"/>
    </location>
</feature>
<reference evidence="2 3" key="1">
    <citation type="submission" date="2021-02" db="EMBL/GenBank/DDBJ databases">
        <title>Niveibacterium changnyeongensis HC41.</title>
        <authorList>
            <person name="Kang M."/>
        </authorList>
    </citation>
    <scope>NUCLEOTIDE SEQUENCE [LARGE SCALE GENOMIC DNA]</scope>
    <source>
        <strain evidence="2 3">HC41</strain>
    </source>
</reference>